<dbReference type="InterPro" id="IPR042099">
    <property type="entry name" value="ANL_N_sf"/>
</dbReference>
<dbReference type="SUPFAM" id="SSF56801">
    <property type="entry name" value="Acetyl-CoA synthetase-like"/>
    <property type="match status" value="1"/>
</dbReference>
<feature type="domain" description="AMP-dependent synthetase/ligase" evidence="1">
    <location>
        <begin position="9"/>
        <end position="364"/>
    </location>
</feature>
<dbReference type="Pfam" id="PF00501">
    <property type="entry name" value="AMP-binding"/>
    <property type="match status" value="1"/>
</dbReference>
<accession>A0ABP9EEC9</accession>
<gene>
    <name evidence="3" type="ORF">GCM10023333_07310</name>
</gene>
<dbReference type="InterPro" id="IPR000873">
    <property type="entry name" value="AMP-dep_synth/lig_dom"/>
</dbReference>
<comment type="caution">
    <text evidence="3">The sequence shown here is derived from an EMBL/GenBank/DDBJ whole genome shotgun (WGS) entry which is preliminary data.</text>
</comment>
<dbReference type="PROSITE" id="PS00455">
    <property type="entry name" value="AMP_BINDING"/>
    <property type="match status" value="1"/>
</dbReference>
<dbReference type="PANTHER" id="PTHR24096">
    <property type="entry name" value="LONG-CHAIN-FATTY-ACID--COA LIGASE"/>
    <property type="match status" value="1"/>
</dbReference>
<evidence type="ECO:0000313" key="3">
    <source>
        <dbReference type="EMBL" id="GAA4876572.1"/>
    </source>
</evidence>
<feature type="domain" description="AMP-binding enzyme C-terminal" evidence="2">
    <location>
        <begin position="420"/>
        <end position="498"/>
    </location>
</feature>
<reference evidence="4" key="1">
    <citation type="journal article" date="2019" name="Int. J. Syst. Evol. Microbiol.">
        <title>The Global Catalogue of Microorganisms (GCM) 10K type strain sequencing project: providing services to taxonomists for standard genome sequencing and annotation.</title>
        <authorList>
            <consortium name="The Broad Institute Genomics Platform"/>
            <consortium name="The Broad Institute Genome Sequencing Center for Infectious Disease"/>
            <person name="Wu L."/>
            <person name="Ma J."/>
        </authorList>
    </citation>
    <scope>NUCLEOTIDE SEQUENCE [LARGE SCALE GENOMIC DNA]</scope>
    <source>
        <strain evidence="4">JCM 18401</strain>
    </source>
</reference>
<keyword evidence="4" id="KW-1185">Reference proteome</keyword>
<proteinExistence type="predicted"/>
<dbReference type="Gene3D" id="3.40.50.12780">
    <property type="entry name" value="N-terminal domain of ligase-like"/>
    <property type="match status" value="1"/>
</dbReference>
<evidence type="ECO:0000313" key="4">
    <source>
        <dbReference type="Proteomes" id="UP001499988"/>
    </source>
</evidence>
<dbReference type="InterPro" id="IPR045851">
    <property type="entry name" value="AMP-bd_C_sf"/>
</dbReference>
<dbReference type="Pfam" id="PF13193">
    <property type="entry name" value="AMP-binding_C"/>
    <property type="match status" value="1"/>
</dbReference>
<dbReference type="InterPro" id="IPR025110">
    <property type="entry name" value="AMP-bd_C"/>
</dbReference>
<dbReference type="Proteomes" id="UP001499988">
    <property type="component" value="Unassembled WGS sequence"/>
</dbReference>
<dbReference type="EMBL" id="BAABJZ010000008">
    <property type="protein sequence ID" value="GAA4876572.1"/>
    <property type="molecule type" value="Genomic_DNA"/>
</dbReference>
<sequence length="510" mass="55434">MSLHPCTYASSTPDKPAIIMAGSGEQLTFAQLEDVSNRGAQLLRSLGLENGDHIAVMAENSLEYLAVSWAALRSGLYFTPVPIGLTAEEAAYMIDDCDAKAFVVSAKVAAKLSIDGLKLSCPGFSVGGDVAGLRRFETERDAMPAQRIDDECEGLNMMYSSGTTGKPKGISRPFMPGPLGEGNSAAGFPGMQQQMFRASSAATYLAPAPLYHAAPLYWLQAYTRLGATVVVMESFEAEAALAAIDQYQITHSQWVPTMFIKMLKLDDTVRSKYRLDSLQVAVHAAAPCPIPVKQQMIDWWGPKIFEYYTGSEGNGMTFITPQEWLANPGSVGRPIVGELHIVDDESGQELPADQAGTIYFASPYPFAYHKAPEKTASVTLKNGWSTLGDVGYVNEQGYLFLTDRKSNMIISGGVNIYPQETENALIMHPAVADVAVIGVPDEEFGESVKAVVQLQPDWEGDADLAVELIAFCKDQIAKLKCPKSVDFVAELPRSDTGKLIKRKLKARYWS</sequence>
<evidence type="ECO:0000259" key="1">
    <source>
        <dbReference type="Pfam" id="PF00501"/>
    </source>
</evidence>
<dbReference type="PANTHER" id="PTHR24096:SF323">
    <property type="entry name" value="BLR3536 PROTEIN"/>
    <property type="match status" value="1"/>
</dbReference>
<dbReference type="InterPro" id="IPR020845">
    <property type="entry name" value="AMP-binding_CS"/>
</dbReference>
<dbReference type="RefSeq" id="WP_345333521.1">
    <property type="nucleotide sequence ID" value="NZ_BAABJZ010000008.1"/>
</dbReference>
<evidence type="ECO:0000259" key="2">
    <source>
        <dbReference type="Pfam" id="PF13193"/>
    </source>
</evidence>
<protein>
    <submittedName>
        <fullName evidence="3">Acyl-CoA synthetase</fullName>
    </submittedName>
</protein>
<name>A0ABP9EEC9_9GAMM</name>
<dbReference type="Gene3D" id="3.30.300.30">
    <property type="match status" value="1"/>
</dbReference>
<organism evidence="3 4">
    <name type="scientific">Ferrimonas pelagia</name>
    <dbReference type="NCBI Taxonomy" id="1177826"/>
    <lineage>
        <taxon>Bacteria</taxon>
        <taxon>Pseudomonadati</taxon>
        <taxon>Pseudomonadota</taxon>
        <taxon>Gammaproteobacteria</taxon>
        <taxon>Alteromonadales</taxon>
        <taxon>Ferrimonadaceae</taxon>
        <taxon>Ferrimonas</taxon>
    </lineage>
</organism>